<proteinExistence type="inferred from homology"/>
<gene>
    <name evidence="2" type="primary">cutC</name>
    <name evidence="3" type="ORF">ACHKAR_17870</name>
</gene>
<evidence type="ECO:0000313" key="4">
    <source>
        <dbReference type="Proteomes" id="UP001610063"/>
    </source>
</evidence>
<evidence type="ECO:0000256" key="1">
    <source>
        <dbReference type="ARBA" id="ARBA00007768"/>
    </source>
</evidence>
<dbReference type="PANTHER" id="PTHR12598:SF0">
    <property type="entry name" value="COPPER HOMEOSTASIS PROTEIN CUTC HOMOLOG"/>
    <property type="match status" value="1"/>
</dbReference>
<dbReference type="HAMAP" id="MF_00795">
    <property type="entry name" value="CutC"/>
    <property type="match status" value="1"/>
</dbReference>
<sequence length="244" mass="26277">MKTIIEVCIDSIESAINAEAGGADRVELCDNLAEGGTTPSAGLIRAVSAQIGIGLQVMIRPRGGDFLYSSAEIEAMKYDIQVAKDLKADGVVFGCLTREGDVDLERMAELMAVARPMNVTFHRAFDMVQDPMRALDMLISLGVDRVLTSGLQPTAPEGADVIAKLVSHARSRIIILAGGGVRPHNIQHLIEQTGVRECHVSGRTILESKMTYQNPGVMMGGTTHPSEYERLVVDSAVIRSFRSA</sequence>
<keyword evidence="4" id="KW-1185">Reference proteome</keyword>
<organism evidence="3 4">
    <name type="scientific">Marinoscillum luteum</name>
    <dbReference type="NCBI Taxonomy" id="861051"/>
    <lineage>
        <taxon>Bacteria</taxon>
        <taxon>Pseudomonadati</taxon>
        <taxon>Bacteroidota</taxon>
        <taxon>Cytophagia</taxon>
        <taxon>Cytophagales</taxon>
        <taxon>Reichenbachiellaceae</taxon>
        <taxon>Marinoscillum</taxon>
    </lineage>
</organism>
<reference evidence="3 4" key="1">
    <citation type="journal article" date="2013" name="Int. J. Syst. Evol. Microbiol.">
        <title>Marinoscillum luteum sp. nov., isolated from marine sediment.</title>
        <authorList>
            <person name="Cha I.T."/>
            <person name="Park S.J."/>
            <person name="Kim S.J."/>
            <person name="Kim J.G."/>
            <person name="Jung M.Y."/>
            <person name="Shin K.S."/>
            <person name="Kwon K.K."/>
            <person name="Yang S.H."/>
            <person name="Seo Y.S."/>
            <person name="Rhee S.K."/>
        </authorList>
    </citation>
    <scope>NUCLEOTIDE SEQUENCE [LARGE SCALE GENOMIC DNA]</scope>
    <source>
        <strain evidence="3 4">KCTC 23939</strain>
    </source>
</reference>
<comment type="caution">
    <text evidence="3">The sequence shown here is derived from an EMBL/GenBank/DDBJ whole genome shotgun (WGS) entry which is preliminary data.</text>
</comment>
<dbReference type="Pfam" id="PF03932">
    <property type="entry name" value="CutC"/>
    <property type="match status" value="1"/>
</dbReference>
<dbReference type="EMBL" id="JBIPKE010000019">
    <property type="protein sequence ID" value="MFH6985326.1"/>
    <property type="molecule type" value="Genomic_DNA"/>
</dbReference>
<dbReference type="Proteomes" id="UP001610063">
    <property type="component" value="Unassembled WGS sequence"/>
</dbReference>
<name>A0ABW7NDG7_9BACT</name>
<dbReference type="PANTHER" id="PTHR12598">
    <property type="entry name" value="COPPER HOMEOSTASIS PROTEIN CUTC"/>
    <property type="match status" value="1"/>
</dbReference>
<protein>
    <recommendedName>
        <fullName evidence="2">PF03932 family protein CutC</fullName>
    </recommendedName>
</protein>
<dbReference type="InterPro" id="IPR036822">
    <property type="entry name" value="CutC-like_dom_sf"/>
</dbReference>
<dbReference type="SUPFAM" id="SSF110395">
    <property type="entry name" value="CutC-like"/>
    <property type="match status" value="1"/>
</dbReference>
<comment type="subcellular location">
    <subcellularLocation>
        <location evidence="2">Cytoplasm</location>
    </subcellularLocation>
</comment>
<evidence type="ECO:0000313" key="3">
    <source>
        <dbReference type="EMBL" id="MFH6985326.1"/>
    </source>
</evidence>
<accession>A0ABW7NDG7</accession>
<comment type="caution">
    <text evidence="2">Once thought to be involved in copper homeostasis, experiments in E.coli have shown this is not the case.</text>
</comment>
<dbReference type="InterPro" id="IPR005627">
    <property type="entry name" value="CutC-like"/>
</dbReference>
<comment type="similarity">
    <text evidence="1 2">Belongs to the CutC family.</text>
</comment>
<dbReference type="RefSeq" id="WP_395418803.1">
    <property type="nucleotide sequence ID" value="NZ_JBIPKE010000019.1"/>
</dbReference>
<evidence type="ECO:0000256" key="2">
    <source>
        <dbReference type="HAMAP-Rule" id="MF_00795"/>
    </source>
</evidence>
<keyword evidence="2" id="KW-0963">Cytoplasm</keyword>
<dbReference type="Gene3D" id="3.20.20.380">
    <property type="entry name" value="Copper homeostasis (CutC) domain"/>
    <property type="match status" value="1"/>
</dbReference>